<keyword evidence="2" id="KW-1185">Reference proteome</keyword>
<evidence type="ECO:0000313" key="2">
    <source>
        <dbReference type="Proteomes" id="UP000222975"/>
    </source>
</evidence>
<gene>
    <name evidence="1" type="ORF">SIMMY50_157</name>
</gene>
<accession>A0A173GDZ7</accession>
<proteinExistence type="predicted"/>
<sequence length="224" mass="25351">MTPAREQTQQFVIEAIAEILPGSKNRDIYIDFFSRLSDEAFDALMQRMDEDQEIFPFYHPNFTGTVIDVERVIKLIEKHGDTIMEQLWDIDPETGLQYLTPLKYPVLLLPLRIQQQKLQKKMSIPKDNNHIDDLTNQPTTESKGASLSYPEVQIIYAMGGDKILEETMKVRGGDEKAFRDYNNEIIASGGVTIGAISSSKTKVKSTKTVQVILEAMHLSNNLAS</sequence>
<organism evidence="1 2">
    <name type="scientific">Erwinia phage vB_EamM_Simmy50</name>
    <dbReference type="NCBI Taxonomy" id="1815988"/>
    <lineage>
        <taxon>Viruses</taxon>
        <taxon>Duplodnaviria</taxon>
        <taxon>Heunggongvirae</taxon>
        <taxon>Uroviricota</taxon>
        <taxon>Caudoviricetes</taxon>
        <taxon>Chimalliviridae</taxon>
        <taxon>Agricanvirus</taxon>
        <taxon>Agricanvirus simmy50</taxon>
    </lineage>
</organism>
<name>A0A173GDZ7_9CAUD</name>
<reference evidence="2" key="1">
    <citation type="submission" date="2016-03" db="EMBL/GenBank/DDBJ databases">
        <authorList>
            <person name="Sharma R."/>
            <person name="Simister A.R."/>
            <person name="Berg J.A."/>
            <person name="Jensen G.L."/>
            <person name="Keele B.R."/>
            <person name="Ward M.E.H."/>
            <person name="Breakwell D.P."/>
            <person name="Hope S."/>
            <person name="Grose J.H."/>
        </authorList>
    </citation>
    <scope>NUCLEOTIDE SEQUENCE [LARGE SCALE GENOMIC DNA]</scope>
</reference>
<dbReference type="Proteomes" id="UP000222975">
    <property type="component" value="Segment"/>
</dbReference>
<dbReference type="EMBL" id="KU886223">
    <property type="protein sequence ID" value="ANH51619.1"/>
    <property type="molecule type" value="Genomic_DNA"/>
</dbReference>
<evidence type="ECO:0000313" key="1">
    <source>
        <dbReference type="EMBL" id="ANH51619.1"/>
    </source>
</evidence>
<protein>
    <submittedName>
        <fullName evidence="1">Putative virion structural protein</fullName>
    </submittedName>
</protein>